<evidence type="ECO:0000256" key="4">
    <source>
        <dbReference type="ARBA" id="ARBA00019077"/>
    </source>
</evidence>
<comment type="subcellular location">
    <subcellularLocation>
        <location evidence="8">Cell membrane</location>
    </subcellularLocation>
</comment>
<dbReference type="InterPro" id="IPR039901">
    <property type="entry name" value="Kdotransferase"/>
</dbReference>
<evidence type="ECO:0000313" key="10">
    <source>
        <dbReference type="EMBL" id="MCU9848029.1"/>
    </source>
</evidence>
<keyword evidence="8" id="KW-1003">Cell membrane</keyword>
<keyword evidence="11" id="KW-1185">Reference proteome</keyword>
<evidence type="ECO:0000256" key="7">
    <source>
        <dbReference type="ARBA" id="ARBA00049183"/>
    </source>
</evidence>
<dbReference type="Proteomes" id="UP001209535">
    <property type="component" value="Unassembled WGS sequence"/>
</dbReference>
<gene>
    <name evidence="10" type="ORF">OEZ60_08420</name>
</gene>
<keyword evidence="8" id="KW-0448">Lipopolysaccharide biosynthesis</keyword>
<comment type="function">
    <text evidence="1 8">Involved in lipopolysaccharide (LPS) biosynthesis. Catalyzes the transfer of 3-deoxy-D-manno-octulosonate (Kdo) residue(s) from CMP-Kdo to lipid IV(A), the tetraacyldisaccharide-1,4'-bisphosphate precursor of lipid A.</text>
</comment>
<keyword evidence="5 8" id="KW-0808">Transferase</keyword>
<keyword evidence="8" id="KW-0472">Membrane</keyword>
<dbReference type="RefSeq" id="WP_263335035.1">
    <property type="nucleotide sequence ID" value="NZ_JAOVQO010000006.1"/>
</dbReference>
<comment type="pathway">
    <text evidence="2 8">Bacterial outer membrane biogenesis; LPS core biosynthesis.</text>
</comment>
<feature type="domain" description="3-deoxy-D-manno-octulosonic-acid transferase N-terminal" evidence="9">
    <location>
        <begin position="30"/>
        <end position="188"/>
    </location>
</feature>
<dbReference type="Gene3D" id="3.40.50.2000">
    <property type="entry name" value="Glycogen Phosphorylase B"/>
    <property type="match status" value="1"/>
</dbReference>
<dbReference type="Pfam" id="PF04413">
    <property type="entry name" value="Glycos_transf_N"/>
    <property type="match status" value="1"/>
</dbReference>
<dbReference type="InterPro" id="IPR038107">
    <property type="entry name" value="Glycos_transf_N_sf"/>
</dbReference>
<evidence type="ECO:0000256" key="6">
    <source>
        <dbReference type="ARBA" id="ARBA00031445"/>
    </source>
</evidence>
<comment type="catalytic activity">
    <reaction evidence="7 8">
        <text>lipid IVA (E. coli) + CMP-3-deoxy-beta-D-manno-octulosonate = alpha-Kdo-(2-&gt;6)-lipid IVA (E. coli) + CMP + H(+)</text>
        <dbReference type="Rhea" id="RHEA:28066"/>
        <dbReference type="ChEBI" id="CHEBI:15378"/>
        <dbReference type="ChEBI" id="CHEBI:58603"/>
        <dbReference type="ChEBI" id="CHEBI:60364"/>
        <dbReference type="ChEBI" id="CHEBI:60377"/>
        <dbReference type="ChEBI" id="CHEBI:85987"/>
        <dbReference type="EC" id="2.4.99.12"/>
    </reaction>
</comment>
<dbReference type="EC" id="2.4.99.12" evidence="3 8"/>
<evidence type="ECO:0000256" key="5">
    <source>
        <dbReference type="ARBA" id="ARBA00022679"/>
    </source>
</evidence>
<evidence type="ECO:0000256" key="8">
    <source>
        <dbReference type="RuleBase" id="RU365103"/>
    </source>
</evidence>
<comment type="similarity">
    <text evidence="8">Belongs to the glycosyltransferase group 1 family.</text>
</comment>
<accession>A0ABT2X2V8</accession>
<sequence>MGRSLALALYLLTASRAAPGEAPTRAPRPDGHLAWLHVGRGANLRSLAQLTQRLQRARPKLRHLVTGEGRTPPDLTGFPANTRSDLLPPDRLPALRPFLDHWRPDLAILTGASLPPALITEAAARAIPLILADIRLTPQSAAAWRWRPGMAASLLARFTRILAQDAETAARLRALGGRRLPVDVAGRIEETTDPLPGNEAERAALADLLQTRPVWLAVACPQAEEEAVIAAQAHAMRLAHRMLLILVPSEPDRAPALADRIAREGWITAIRSREEEPDPEVQVFIADSEEELGLWYRLAPVTFMGGTLGEGGASRNPFEPAALGSAILHGPHPGPYPHAYARLAEARAARRIATPEALAAAVGDLIAPDKAAVLAHNAWAASSGGAEVAERVVQLALATLDARQKPETP</sequence>
<reference evidence="10 11" key="1">
    <citation type="submission" date="2022-10" db="EMBL/GenBank/DDBJ databases">
        <title>Defluviimonas sp. nov., isolated from ocean surface sediments.</title>
        <authorList>
            <person name="He W."/>
            <person name="Wang L."/>
            <person name="Zhang D.-F."/>
        </authorList>
    </citation>
    <scope>NUCLEOTIDE SEQUENCE [LARGE SCALE GENOMIC DNA]</scope>
    <source>
        <strain evidence="10 11">WL0024</strain>
    </source>
</reference>
<comment type="caution">
    <text evidence="10">The sequence shown here is derived from an EMBL/GenBank/DDBJ whole genome shotgun (WGS) entry which is preliminary data.</text>
</comment>
<dbReference type="SUPFAM" id="SSF53756">
    <property type="entry name" value="UDP-Glycosyltransferase/glycogen phosphorylase"/>
    <property type="match status" value="1"/>
</dbReference>
<dbReference type="Gene3D" id="3.40.50.11720">
    <property type="entry name" value="3-Deoxy-D-manno-octulosonic-acid transferase, N-terminal domain"/>
    <property type="match status" value="1"/>
</dbReference>
<name>A0ABT2X2V8_9RHOB</name>
<evidence type="ECO:0000259" key="9">
    <source>
        <dbReference type="Pfam" id="PF04413"/>
    </source>
</evidence>
<evidence type="ECO:0000256" key="2">
    <source>
        <dbReference type="ARBA" id="ARBA00004713"/>
    </source>
</evidence>
<dbReference type="EMBL" id="JAOVQO010000006">
    <property type="protein sequence ID" value="MCU9848029.1"/>
    <property type="molecule type" value="Genomic_DNA"/>
</dbReference>
<evidence type="ECO:0000313" key="11">
    <source>
        <dbReference type="Proteomes" id="UP001209535"/>
    </source>
</evidence>
<evidence type="ECO:0000256" key="3">
    <source>
        <dbReference type="ARBA" id="ARBA00012621"/>
    </source>
</evidence>
<dbReference type="GO" id="GO:0016740">
    <property type="term" value="F:transferase activity"/>
    <property type="evidence" value="ECO:0007669"/>
    <property type="project" value="UniProtKB-KW"/>
</dbReference>
<dbReference type="InterPro" id="IPR007507">
    <property type="entry name" value="Glycos_transf_N"/>
</dbReference>
<evidence type="ECO:0000256" key="1">
    <source>
        <dbReference type="ARBA" id="ARBA00003394"/>
    </source>
</evidence>
<dbReference type="PANTHER" id="PTHR42755:SF1">
    <property type="entry name" value="3-DEOXY-D-MANNO-OCTULOSONIC ACID TRANSFERASE, MITOCHONDRIAL-RELATED"/>
    <property type="match status" value="1"/>
</dbReference>
<protein>
    <recommendedName>
        <fullName evidence="4 8">3-deoxy-D-manno-octulosonic acid transferase</fullName>
        <shortName evidence="8">Kdo transferase</shortName>
        <ecNumber evidence="3 8">2.4.99.12</ecNumber>
    </recommendedName>
    <alternativeName>
        <fullName evidence="6 8">Lipid IV(A) 3-deoxy-D-manno-octulosonic acid transferase</fullName>
    </alternativeName>
</protein>
<organism evidence="10 11">
    <name type="scientific">Albidovulum salinarum</name>
    <dbReference type="NCBI Taxonomy" id="2984153"/>
    <lineage>
        <taxon>Bacteria</taxon>
        <taxon>Pseudomonadati</taxon>
        <taxon>Pseudomonadota</taxon>
        <taxon>Alphaproteobacteria</taxon>
        <taxon>Rhodobacterales</taxon>
        <taxon>Paracoccaceae</taxon>
        <taxon>Albidovulum</taxon>
    </lineage>
</organism>
<proteinExistence type="inferred from homology"/>
<dbReference type="PANTHER" id="PTHR42755">
    <property type="entry name" value="3-DEOXY-MANNO-OCTULOSONATE CYTIDYLYLTRANSFERASE"/>
    <property type="match status" value="1"/>
</dbReference>